<proteinExistence type="predicted"/>
<dbReference type="AlphaFoldDB" id="A0A922P3Z0"/>
<reference evidence="2 3" key="1">
    <citation type="submission" date="2014-06" db="EMBL/GenBank/DDBJ databases">
        <title>Rhizobium pelagicum/R2-400B4.</title>
        <authorList>
            <person name="Kimes N.E."/>
            <person name="Lopez-Perez M."/>
        </authorList>
    </citation>
    <scope>NUCLEOTIDE SEQUENCE [LARGE SCALE GENOMIC DNA]</scope>
    <source>
        <strain evidence="2 3">R2-400B4</strain>
    </source>
</reference>
<gene>
    <name evidence="2" type="ORF">GV68_25945</name>
</gene>
<organism evidence="2 3">
    <name type="scientific">Pseudorhizobium pelagicum</name>
    <dbReference type="NCBI Taxonomy" id="1509405"/>
    <lineage>
        <taxon>Bacteria</taxon>
        <taxon>Pseudomonadati</taxon>
        <taxon>Pseudomonadota</taxon>
        <taxon>Alphaproteobacteria</taxon>
        <taxon>Hyphomicrobiales</taxon>
        <taxon>Rhizobiaceae</taxon>
        <taxon>Rhizobium/Agrobacterium group</taxon>
        <taxon>Pseudorhizobium</taxon>
    </lineage>
</organism>
<dbReference type="Proteomes" id="UP000052167">
    <property type="component" value="Unassembled WGS sequence"/>
</dbReference>
<accession>A0A922P3Z0</accession>
<evidence type="ECO:0000313" key="3">
    <source>
        <dbReference type="Proteomes" id="UP000052167"/>
    </source>
</evidence>
<evidence type="ECO:0000313" key="2">
    <source>
        <dbReference type="EMBL" id="KEQ08641.1"/>
    </source>
</evidence>
<dbReference type="RefSeq" id="WP_037165238.1">
    <property type="nucleotide sequence ID" value="NZ_CAJXID010000036.1"/>
</dbReference>
<protein>
    <submittedName>
        <fullName evidence="2">Uncharacterized protein</fullName>
    </submittedName>
</protein>
<name>A0A922P3Z0_9HYPH</name>
<feature type="compositionally biased region" description="Basic and acidic residues" evidence="1">
    <location>
        <begin position="11"/>
        <end position="22"/>
    </location>
</feature>
<dbReference type="EMBL" id="JOKJ01000009">
    <property type="protein sequence ID" value="KEQ08641.1"/>
    <property type="molecule type" value="Genomic_DNA"/>
</dbReference>
<dbReference type="OrthoDB" id="7585319at2"/>
<keyword evidence="3" id="KW-1185">Reference proteome</keyword>
<sequence>MSQRMRYLEGMSEREHKIRLDDPTGPQMPDADDRDYASWKESKIRKALKQSEDRSVMTPARNVWERFGFER</sequence>
<evidence type="ECO:0000256" key="1">
    <source>
        <dbReference type="SAM" id="MobiDB-lite"/>
    </source>
</evidence>
<comment type="caution">
    <text evidence="2">The sequence shown here is derived from an EMBL/GenBank/DDBJ whole genome shotgun (WGS) entry which is preliminary data.</text>
</comment>
<feature type="region of interest" description="Disordered" evidence="1">
    <location>
        <begin position="1"/>
        <end position="36"/>
    </location>
</feature>